<organism evidence="1 2">
    <name type="scientific">Cuscuta campestris</name>
    <dbReference type="NCBI Taxonomy" id="132261"/>
    <lineage>
        <taxon>Eukaryota</taxon>
        <taxon>Viridiplantae</taxon>
        <taxon>Streptophyta</taxon>
        <taxon>Embryophyta</taxon>
        <taxon>Tracheophyta</taxon>
        <taxon>Spermatophyta</taxon>
        <taxon>Magnoliopsida</taxon>
        <taxon>eudicotyledons</taxon>
        <taxon>Gunneridae</taxon>
        <taxon>Pentapetalae</taxon>
        <taxon>asterids</taxon>
        <taxon>lamiids</taxon>
        <taxon>Solanales</taxon>
        <taxon>Convolvulaceae</taxon>
        <taxon>Cuscuteae</taxon>
        <taxon>Cuscuta</taxon>
        <taxon>Cuscuta subgen. Grammica</taxon>
        <taxon>Cuscuta sect. Cleistogrammica</taxon>
    </lineage>
</organism>
<dbReference type="EMBL" id="OOIL02004285">
    <property type="protein sequence ID" value="VFQ91240.1"/>
    <property type="molecule type" value="Genomic_DNA"/>
</dbReference>
<keyword evidence="2" id="KW-1185">Reference proteome</keyword>
<name>A0A484MR08_9ASTE</name>
<protein>
    <submittedName>
        <fullName evidence="1">Uncharacterized protein</fullName>
    </submittedName>
</protein>
<feature type="non-terminal residue" evidence="1">
    <location>
        <position position="1"/>
    </location>
</feature>
<evidence type="ECO:0000313" key="2">
    <source>
        <dbReference type="Proteomes" id="UP000595140"/>
    </source>
</evidence>
<dbReference type="Proteomes" id="UP000595140">
    <property type="component" value="Unassembled WGS sequence"/>
</dbReference>
<gene>
    <name evidence="1" type="ORF">CCAM_LOCUS33016</name>
</gene>
<sequence length="13" mass="1581">SNDNKKEWTCKVE</sequence>
<accession>A0A484MR08</accession>
<proteinExistence type="predicted"/>
<evidence type="ECO:0000313" key="1">
    <source>
        <dbReference type="EMBL" id="VFQ91240.1"/>
    </source>
</evidence>
<reference evidence="1 2" key="1">
    <citation type="submission" date="2018-04" db="EMBL/GenBank/DDBJ databases">
        <authorList>
            <person name="Vogel A."/>
        </authorList>
    </citation>
    <scope>NUCLEOTIDE SEQUENCE [LARGE SCALE GENOMIC DNA]</scope>
</reference>